<keyword evidence="3" id="KW-1185">Reference proteome</keyword>
<dbReference type="EMBL" id="AP026073">
    <property type="protein sequence ID" value="BDM68157.1"/>
    <property type="molecule type" value="Genomic_DNA"/>
</dbReference>
<feature type="transmembrane region" description="Helical" evidence="1">
    <location>
        <begin position="12"/>
        <end position="32"/>
    </location>
</feature>
<proteinExistence type="predicted"/>
<keyword evidence="1" id="KW-0472">Membrane</keyword>
<evidence type="ECO:0000313" key="2">
    <source>
        <dbReference type="EMBL" id="BDM68157.1"/>
    </source>
</evidence>
<accession>A0ABM7ZPA6</accession>
<dbReference type="NCBIfam" id="NF033218">
    <property type="entry name" value="anchor_AmaP"/>
    <property type="match status" value="1"/>
</dbReference>
<keyword evidence="1" id="KW-0812">Transmembrane</keyword>
<organism evidence="2 3">
    <name type="scientific">Streptomyces nigrescens</name>
    <dbReference type="NCBI Taxonomy" id="1920"/>
    <lineage>
        <taxon>Bacteria</taxon>
        <taxon>Bacillati</taxon>
        <taxon>Actinomycetota</taxon>
        <taxon>Actinomycetes</taxon>
        <taxon>Kitasatosporales</taxon>
        <taxon>Streptomycetaceae</taxon>
        <taxon>Streptomyces</taxon>
    </lineage>
</organism>
<reference evidence="2" key="1">
    <citation type="submission" date="2022-06" db="EMBL/GenBank/DDBJ databases">
        <title>Complete genome sequence of Streptomyces nigrescens HEK616.</title>
        <authorList>
            <person name="Asamizu S."/>
            <person name="Onaka H."/>
        </authorList>
    </citation>
    <scope>NUCLEOTIDE SEQUENCE</scope>
    <source>
        <strain evidence="2">HEK616</strain>
    </source>
</reference>
<evidence type="ECO:0008006" key="4">
    <source>
        <dbReference type="Google" id="ProtNLM"/>
    </source>
</evidence>
<dbReference type="Proteomes" id="UP001059597">
    <property type="component" value="Chromosome"/>
</dbReference>
<dbReference type="RefSeq" id="WP_261957183.1">
    <property type="nucleotide sequence ID" value="NZ_AP026073.1"/>
</dbReference>
<protein>
    <recommendedName>
        <fullName evidence="4">Alkaline shock response membrane anchor protein AmaP</fullName>
    </recommendedName>
</protein>
<evidence type="ECO:0000313" key="3">
    <source>
        <dbReference type="Proteomes" id="UP001059597"/>
    </source>
</evidence>
<name>A0ABM7ZPA6_STRNI</name>
<keyword evidence="1" id="KW-1133">Transmembrane helix</keyword>
<evidence type="ECO:0000256" key="1">
    <source>
        <dbReference type="SAM" id="Phobius"/>
    </source>
</evidence>
<feature type="transmembrane region" description="Helical" evidence="1">
    <location>
        <begin position="69"/>
        <end position="90"/>
    </location>
</feature>
<sequence>MRRTRRRANRVLLGLIGVVLFGTGGLVLLGGLDLPAAWHLGLPAGWPWSRPGDVLLSAYQRTRWTDQGWWWPVVIAALAVLVLLLLWWLLAQFRRHRLGEILVDSGDGEGAELRGRALEAVLTAETEALDGVDRAAVRLTGRRTGPRVRAVLALAPHADPGKVLGRLSGEAMTHARRSAGLDRLPAEIRLREVKHRPERVT</sequence>
<gene>
    <name evidence="2" type="ORF">HEK616_16440</name>
</gene>